<dbReference type="EMBL" id="CP032330">
    <property type="protein sequence ID" value="QCO03109.1"/>
    <property type="molecule type" value="Genomic_DNA"/>
</dbReference>
<name>A0A4D8Q6E8_AZOBR</name>
<evidence type="ECO:0000313" key="2">
    <source>
        <dbReference type="EMBL" id="QCO03109.1"/>
    </source>
</evidence>
<dbReference type="GO" id="GO:0003677">
    <property type="term" value="F:DNA binding"/>
    <property type="evidence" value="ECO:0007669"/>
    <property type="project" value="InterPro"/>
</dbReference>
<feature type="domain" description="Restriction endonuclease type IV Mrr" evidence="1">
    <location>
        <begin position="14"/>
        <end position="69"/>
    </location>
</feature>
<proteinExistence type="predicted"/>
<evidence type="ECO:0000313" key="3">
    <source>
        <dbReference type="Proteomes" id="UP000298596"/>
    </source>
</evidence>
<dbReference type="InterPro" id="IPR007560">
    <property type="entry name" value="Restrct_endonuc_IV_Mrr"/>
</dbReference>
<protein>
    <recommendedName>
        <fullName evidence="1">Restriction endonuclease type IV Mrr domain-containing protein</fullName>
    </recommendedName>
</protein>
<gene>
    <name evidence="2" type="ORF">D3867_14480</name>
</gene>
<organism evidence="2 3">
    <name type="scientific">Azospirillum brasilense</name>
    <dbReference type="NCBI Taxonomy" id="192"/>
    <lineage>
        <taxon>Bacteria</taxon>
        <taxon>Pseudomonadati</taxon>
        <taxon>Pseudomonadota</taxon>
        <taxon>Alphaproteobacteria</taxon>
        <taxon>Rhodospirillales</taxon>
        <taxon>Azospirillaceae</taxon>
        <taxon>Azospirillum</taxon>
    </lineage>
</organism>
<sequence length="76" mass="7965">MAENFDVGHAAPAALTGFAFESAVLEMFRRIRGIDVSTTGSRHDGGVDLIIADGTPIGIPGPVNVQVKFVKRGELA</sequence>
<dbReference type="InterPro" id="IPR011856">
    <property type="entry name" value="tRNA_endonuc-like_dom_sf"/>
</dbReference>
<dbReference type="GO" id="GO:0009307">
    <property type="term" value="P:DNA restriction-modification system"/>
    <property type="evidence" value="ECO:0007669"/>
    <property type="project" value="InterPro"/>
</dbReference>
<dbReference type="Pfam" id="PF04471">
    <property type="entry name" value="Mrr_cat"/>
    <property type="match status" value="1"/>
</dbReference>
<dbReference type="Proteomes" id="UP000298596">
    <property type="component" value="Chromosome"/>
</dbReference>
<dbReference type="Gene3D" id="3.40.1350.10">
    <property type="match status" value="1"/>
</dbReference>
<evidence type="ECO:0000259" key="1">
    <source>
        <dbReference type="Pfam" id="PF04471"/>
    </source>
</evidence>
<dbReference type="AlphaFoldDB" id="A0A4D8Q6E8"/>
<reference evidence="2 3" key="1">
    <citation type="submission" date="2018-09" db="EMBL/GenBank/DDBJ databases">
        <title>Whole genome based analysis of evolution and adaptive divergence in Indian and Brazilian strains of Azospirillum brasilense.</title>
        <authorList>
            <person name="Singh C."/>
            <person name="Tripathi A.K."/>
        </authorList>
    </citation>
    <scope>NUCLEOTIDE SEQUENCE [LARGE SCALE GENOMIC DNA]</scope>
    <source>
        <strain evidence="2 3">MTCC4036</strain>
    </source>
</reference>
<dbReference type="GO" id="GO:0004519">
    <property type="term" value="F:endonuclease activity"/>
    <property type="evidence" value="ECO:0007669"/>
    <property type="project" value="InterPro"/>
</dbReference>
<accession>A0A4D8Q6E8</accession>